<feature type="compositionally biased region" description="Low complexity" evidence="1">
    <location>
        <begin position="264"/>
        <end position="276"/>
    </location>
</feature>
<feature type="domain" description="Vps41 C-terminal RING finger" evidence="2">
    <location>
        <begin position="282"/>
        <end position="307"/>
    </location>
</feature>
<dbReference type="Pfam" id="PF25066">
    <property type="entry name" value="TPR_VPS8_2"/>
    <property type="match status" value="1"/>
</dbReference>
<dbReference type="Proteomes" id="UP000038010">
    <property type="component" value="Unassembled WGS sequence"/>
</dbReference>
<dbReference type="GO" id="GO:0034058">
    <property type="term" value="P:endosomal vesicle fusion"/>
    <property type="evidence" value="ECO:0007669"/>
    <property type="project" value="TreeGrafter"/>
</dbReference>
<accession>A0A0N1HGN1</accession>
<dbReference type="GO" id="GO:0030897">
    <property type="term" value="C:HOPS complex"/>
    <property type="evidence" value="ECO:0007669"/>
    <property type="project" value="TreeGrafter"/>
</dbReference>
<evidence type="ECO:0000259" key="3">
    <source>
        <dbReference type="Pfam" id="PF25066"/>
    </source>
</evidence>
<dbReference type="OrthoDB" id="289913at2759"/>
<dbReference type="GO" id="GO:0005770">
    <property type="term" value="C:late endosome"/>
    <property type="evidence" value="ECO:0007669"/>
    <property type="project" value="TreeGrafter"/>
</dbReference>
<comment type="caution">
    <text evidence="4">The sequence shown here is derived from an EMBL/GenBank/DDBJ whole genome shotgun (WGS) entry which is preliminary data.</text>
</comment>
<proteinExistence type="predicted"/>
<dbReference type="RefSeq" id="XP_018004829.1">
    <property type="nucleotide sequence ID" value="XM_018142554.1"/>
</dbReference>
<protein>
    <submittedName>
        <fullName evidence="4">Uncharacterized protein</fullName>
    </submittedName>
</protein>
<dbReference type="AlphaFoldDB" id="A0A0N1HGN1"/>
<dbReference type="GeneID" id="28734434"/>
<organism evidence="4 5">
    <name type="scientific">Cyphellophora attinorum</name>
    <dbReference type="NCBI Taxonomy" id="1664694"/>
    <lineage>
        <taxon>Eukaryota</taxon>
        <taxon>Fungi</taxon>
        <taxon>Dikarya</taxon>
        <taxon>Ascomycota</taxon>
        <taxon>Pezizomycotina</taxon>
        <taxon>Eurotiomycetes</taxon>
        <taxon>Chaetothyriomycetidae</taxon>
        <taxon>Chaetothyriales</taxon>
        <taxon>Cyphellophoraceae</taxon>
        <taxon>Cyphellophora</taxon>
    </lineage>
</organism>
<dbReference type="STRING" id="1664694.A0A0N1HGN1"/>
<reference evidence="4 5" key="1">
    <citation type="submission" date="2015-06" db="EMBL/GenBank/DDBJ databases">
        <title>Draft genome of the ant-associated black yeast Phialophora attae CBS 131958.</title>
        <authorList>
            <person name="Moreno L.F."/>
            <person name="Stielow B.J."/>
            <person name="de Hoog S."/>
            <person name="Vicente V.A."/>
            <person name="Weiss V.A."/>
            <person name="de Vries M."/>
            <person name="Cruz L.M."/>
            <person name="Souza E.M."/>
        </authorList>
    </citation>
    <scope>NUCLEOTIDE SEQUENCE [LARGE SCALE GENOMIC DNA]</scope>
    <source>
        <strain evidence="4 5">CBS 131958</strain>
    </source>
</reference>
<feature type="domain" description="VPS8-like TPR-like repeats" evidence="3">
    <location>
        <begin position="2"/>
        <end position="190"/>
    </location>
</feature>
<gene>
    <name evidence="4" type="ORF">AB675_2572</name>
</gene>
<dbReference type="VEuPathDB" id="FungiDB:AB675_2572"/>
<dbReference type="EMBL" id="LFJN01000002">
    <property type="protein sequence ID" value="KPI44866.1"/>
    <property type="molecule type" value="Genomic_DNA"/>
</dbReference>
<dbReference type="InterPro" id="IPR059070">
    <property type="entry name" value="TPR_VPS8_2"/>
</dbReference>
<dbReference type="InterPro" id="IPR045111">
    <property type="entry name" value="Vps41/Vps8"/>
</dbReference>
<name>A0A0N1HGN1_9EURO</name>
<feature type="region of interest" description="Disordered" evidence="1">
    <location>
        <begin position="228"/>
        <end position="276"/>
    </location>
</feature>
<feature type="compositionally biased region" description="Basic and acidic residues" evidence="1">
    <location>
        <begin position="248"/>
        <end position="263"/>
    </location>
</feature>
<feature type="compositionally biased region" description="Basic and acidic residues" evidence="1">
    <location>
        <begin position="228"/>
        <end position="239"/>
    </location>
</feature>
<dbReference type="PANTHER" id="PTHR12616:SF8">
    <property type="entry name" value="VACUOLAR PROTEIN SORTING-ASSOCIATED PROTEIN 8 HOMOLOG"/>
    <property type="match status" value="1"/>
</dbReference>
<dbReference type="Pfam" id="PF23555">
    <property type="entry name" value="zf-RING_Vps41"/>
    <property type="match status" value="1"/>
</dbReference>
<dbReference type="GO" id="GO:0006623">
    <property type="term" value="P:protein targeting to vacuole"/>
    <property type="evidence" value="ECO:0007669"/>
    <property type="project" value="InterPro"/>
</dbReference>
<dbReference type="PANTHER" id="PTHR12616">
    <property type="entry name" value="VACUOLAR PROTEIN SORTING VPS41"/>
    <property type="match status" value="1"/>
</dbReference>
<evidence type="ECO:0000259" key="2">
    <source>
        <dbReference type="Pfam" id="PF23555"/>
    </source>
</evidence>
<dbReference type="InterPro" id="IPR057779">
    <property type="entry name" value="Znf_RING_Vps41"/>
</dbReference>
<evidence type="ECO:0000313" key="4">
    <source>
        <dbReference type="EMBL" id="KPI44866.1"/>
    </source>
</evidence>
<evidence type="ECO:0000313" key="5">
    <source>
        <dbReference type="Proteomes" id="UP000038010"/>
    </source>
</evidence>
<evidence type="ECO:0000256" key="1">
    <source>
        <dbReference type="SAM" id="MobiDB-lite"/>
    </source>
</evidence>
<sequence>MDQAADDLISSVGKYSKVGIWLCQGQTRLARKTNSKPIGKLSRRSSLLQQPLPLEETLWVELIEAIVSIARTNASLSLLSDQRPTEQPVNDIGAQIRLSIQEVFTALLASTTTSTPADRRTSDGADLAFLRILRTFLSNAAKASPSLAELRQVITSIFSAYAHEQSLLSLSNAILDKDVFVHLDEVKQLRQQGWRPKGQVCEVCRRRVWGPGLGAGVWEGWQEREMERQERKADRHTVEGLELADGGDVGKGKGVVKADHGPELGKSGESSGLGTESAADSLGAVVVFSCRHIYHRRCLMGEGELQPQQRQAAAGQLETAGEQDRRLACPACIASRP</sequence>
<keyword evidence="5" id="KW-1185">Reference proteome</keyword>